<evidence type="ECO:0000256" key="1">
    <source>
        <dbReference type="ARBA" id="ARBA00004167"/>
    </source>
</evidence>
<reference evidence="5 6" key="2">
    <citation type="submission" date="2018-11" db="EMBL/GenBank/DDBJ databases">
        <authorList>
            <consortium name="Pathogen Informatics"/>
        </authorList>
    </citation>
    <scope>NUCLEOTIDE SEQUENCE [LARGE SCALE GENOMIC DNA]</scope>
</reference>
<dbReference type="OMA" id="PHPTANF"/>
<evidence type="ECO:0000256" key="4">
    <source>
        <dbReference type="ARBA" id="ARBA00023136"/>
    </source>
</evidence>
<evidence type="ECO:0000313" key="7">
    <source>
        <dbReference type="WBParaSite" id="TCLT_0000425701-mRNA-1"/>
    </source>
</evidence>
<reference evidence="7" key="1">
    <citation type="submission" date="2017-02" db="UniProtKB">
        <authorList>
            <consortium name="WormBaseParasite"/>
        </authorList>
    </citation>
    <scope>IDENTIFICATION</scope>
</reference>
<gene>
    <name evidence="5" type="ORF">TCLT_LOCUS4246</name>
</gene>
<evidence type="ECO:0000256" key="2">
    <source>
        <dbReference type="ARBA" id="ARBA00022692"/>
    </source>
</evidence>
<sequence>MYYLNNIPPDKIQSVQHYTTNHSIIGEKKPTNCTAIIPLAYTPSAQELEYLKQFNYLLWIGDAFANKWIFGTYDDGENLSPFDHLIFYRMEYSLTDNYVIFFGKNEQRAIQGLKTKKVYMFDREIWVPEDKKEFIFKWKDGRFLNCLKMNVTSTVDSRAIPENFIDKVAKFRDFIESHNSTPILFGGTLLGWYRECSFIMDTTDVDLAMKIDALNPIMMKNLEKTKEFKLYWILGKINDSLELSVYSNNIKIDLFFLYENADSAWVGGLFVSKRKKLQWIYPPILEFCVGELLGKLFHVPCNVEEVLQADYGEWKVPHATANFTWYESHKNIREAGYWSKQEWKDVYRTF</sequence>
<comment type="subcellular location">
    <subcellularLocation>
        <location evidence="1">Membrane</location>
        <topology evidence="1">Single-pass membrane protein</topology>
    </subcellularLocation>
</comment>
<proteinExistence type="predicted"/>
<dbReference type="AlphaFoldDB" id="A0A0N5CVC7"/>
<name>A0A0N5CVC7_THECL</name>
<dbReference type="InterPro" id="IPR009644">
    <property type="entry name" value="FKTN/MNN4/W02B3.4-1"/>
</dbReference>
<dbReference type="PANTHER" id="PTHR15407">
    <property type="entry name" value="FUKUTIN-RELATED"/>
    <property type="match status" value="1"/>
</dbReference>
<dbReference type="Proteomes" id="UP000276776">
    <property type="component" value="Unassembled WGS sequence"/>
</dbReference>
<accession>A0A0N5CVC7</accession>
<evidence type="ECO:0000313" key="6">
    <source>
        <dbReference type="Proteomes" id="UP000276776"/>
    </source>
</evidence>
<keyword evidence="3" id="KW-1133">Transmembrane helix</keyword>
<dbReference type="STRING" id="103827.A0A0N5CVC7"/>
<dbReference type="WBParaSite" id="TCLT_0000425701-mRNA-1">
    <property type="protein sequence ID" value="TCLT_0000425701-mRNA-1"/>
    <property type="gene ID" value="TCLT_0000425701"/>
</dbReference>
<evidence type="ECO:0000313" key="5">
    <source>
        <dbReference type="EMBL" id="VDN01328.1"/>
    </source>
</evidence>
<dbReference type="PANTHER" id="PTHR15407:SF28">
    <property type="entry name" value="RIBITOL-5-PHOSPHATE TRANSFERASE FKTN"/>
    <property type="match status" value="1"/>
</dbReference>
<dbReference type="GO" id="GO:0016020">
    <property type="term" value="C:membrane"/>
    <property type="evidence" value="ECO:0007669"/>
    <property type="project" value="UniProtKB-SubCell"/>
</dbReference>
<dbReference type="OrthoDB" id="444255at2759"/>
<keyword evidence="2" id="KW-0812">Transmembrane</keyword>
<evidence type="ECO:0000256" key="3">
    <source>
        <dbReference type="ARBA" id="ARBA00022989"/>
    </source>
</evidence>
<protein>
    <submittedName>
        <fullName evidence="7">Fukutin</fullName>
    </submittedName>
</protein>
<organism evidence="7">
    <name type="scientific">Thelazia callipaeda</name>
    <name type="common">Oriental eyeworm</name>
    <name type="synonym">Parasitic nematode</name>
    <dbReference type="NCBI Taxonomy" id="103827"/>
    <lineage>
        <taxon>Eukaryota</taxon>
        <taxon>Metazoa</taxon>
        <taxon>Ecdysozoa</taxon>
        <taxon>Nematoda</taxon>
        <taxon>Chromadorea</taxon>
        <taxon>Rhabditida</taxon>
        <taxon>Spirurina</taxon>
        <taxon>Spiruromorpha</taxon>
        <taxon>Thelazioidea</taxon>
        <taxon>Thelaziidae</taxon>
        <taxon>Thelazia</taxon>
    </lineage>
</organism>
<keyword evidence="4" id="KW-0472">Membrane</keyword>
<keyword evidence="6" id="KW-1185">Reference proteome</keyword>
<dbReference type="EMBL" id="UYYF01004281">
    <property type="protein sequence ID" value="VDN01328.1"/>
    <property type="molecule type" value="Genomic_DNA"/>
</dbReference>